<dbReference type="RefSeq" id="XP_024348362.1">
    <property type="nucleotide sequence ID" value="XM_024497232.1"/>
</dbReference>
<evidence type="ECO:0000256" key="1">
    <source>
        <dbReference type="SAM" id="SignalP"/>
    </source>
</evidence>
<organism evidence="2 3">
    <name type="scientific">Echinococcus granulosus</name>
    <name type="common">Hydatid tapeworm</name>
    <dbReference type="NCBI Taxonomy" id="6210"/>
    <lineage>
        <taxon>Eukaryota</taxon>
        <taxon>Metazoa</taxon>
        <taxon>Spiralia</taxon>
        <taxon>Lophotrochozoa</taxon>
        <taxon>Platyhelminthes</taxon>
        <taxon>Cestoda</taxon>
        <taxon>Eucestoda</taxon>
        <taxon>Cyclophyllidea</taxon>
        <taxon>Taeniidae</taxon>
        <taxon>Echinococcus</taxon>
        <taxon>Echinococcus granulosus group</taxon>
    </lineage>
</organism>
<gene>
    <name evidence="2" type="ORF">EGR_07983</name>
</gene>
<dbReference type="EMBL" id="APAU02000092">
    <property type="protein sequence ID" value="EUB57166.1"/>
    <property type="molecule type" value="Genomic_DNA"/>
</dbReference>
<proteinExistence type="predicted"/>
<evidence type="ECO:0000313" key="2">
    <source>
        <dbReference type="EMBL" id="EUB57166.1"/>
    </source>
</evidence>
<dbReference type="AlphaFoldDB" id="W6U9H0"/>
<keyword evidence="1" id="KW-0732">Signal</keyword>
<dbReference type="Proteomes" id="UP000019149">
    <property type="component" value="Unassembled WGS sequence"/>
</dbReference>
<dbReference type="CTD" id="36343698"/>
<dbReference type="KEGG" id="egl:EGR_07983"/>
<keyword evidence="3" id="KW-1185">Reference proteome</keyword>
<protein>
    <submittedName>
        <fullName evidence="2">Uncharacterized protein</fullName>
    </submittedName>
</protein>
<evidence type="ECO:0000313" key="3">
    <source>
        <dbReference type="Proteomes" id="UP000019149"/>
    </source>
</evidence>
<dbReference type="GeneID" id="36343698"/>
<accession>W6U9H0</accession>
<name>W6U9H0_ECHGR</name>
<sequence length="209" mass="23147">MVRLYVKASLPFVWLTPLEMLFVTSDYAYCRWPACEDDGAWEYLTEQHLIALPTAFCLPISGLADIESSRKFLDGAFLYGGVRRDFPKYFPPRTCSISTELWTFIGAWVWGAVLVSRGEASEKGPLGGCALRGFGLVEEAYRVDTDWRSVCFGDEVGHHRCCGTAFVSEANCPSLLATALSLSLFWLSLSPVQACTMDPIAGNFKVQTT</sequence>
<reference evidence="2 3" key="1">
    <citation type="journal article" date="2013" name="Nat. Genet.">
        <title>The genome of the hydatid tapeworm Echinococcus granulosus.</title>
        <authorList>
            <person name="Zheng H."/>
            <person name="Zhang W."/>
            <person name="Zhang L."/>
            <person name="Zhang Z."/>
            <person name="Li J."/>
            <person name="Lu G."/>
            <person name="Zhu Y."/>
            <person name="Wang Y."/>
            <person name="Huang Y."/>
            <person name="Liu J."/>
            <person name="Kang H."/>
            <person name="Chen J."/>
            <person name="Wang L."/>
            <person name="Chen A."/>
            <person name="Yu S."/>
            <person name="Gao Z."/>
            <person name="Jin L."/>
            <person name="Gu W."/>
            <person name="Wang Z."/>
            <person name="Zhao L."/>
            <person name="Shi B."/>
            <person name="Wen H."/>
            <person name="Lin R."/>
            <person name="Jones M.K."/>
            <person name="Brejova B."/>
            <person name="Vinar T."/>
            <person name="Zhao G."/>
            <person name="McManus D.P."/>
            <person name="Chen Z."/>
            <person name="Zhou Y."/>
            <person name="Wang S."/>
        </authorList>
    </citation>
    <scope>NUCLEOTIDE SEQUENCE [LARGE SCALE GENOMIC DNA]</scope>
</reference>
<feature type="signal peptide" evidence="1">
    <location>
        <begin position="1"/>
        <end position="30"/>
    </location>
</feature>
<feature type="chain" id="PRO_5004884519" evidence="1">
    <location>
        <begin position="31"/>
        <end position="209"/>
    </location>
</feature>
<comment type="caution">
    <text evidence="2">The sequence shown here is derived from an EMBL/GenBank/DDBJ whole genome shotgun (WGS) entry which is preliminary data.</text>
</comment>